<keyword evidence="12" id="KW-0675">Receptor</keyword>
<evidence type="ECO:0000256" key="1">
    <source>
        <dbReference type="ARBA" id="ARBA00004571"/>
    </source>
</evidence>
<evidence type="ECO:0000256" key="11">
    <source>
        <dbReference type="ARBA" id="ARBA00023136"/>
    </source>
</evidence>
<reference evidence="20 21" key="1">
    <citation type="submission" date="2016-10" db="EMBL/GenBank/DDBJ databases">
        <authorList>
            <person name="de Groot N.N."/>
        </authorList>
    </citation>
    <scope>NUCLEOTIDE SEQUENCE [LARGE SCALE GENOMIC DNA]</scope>
    <source>
        <strain evidence="20 21">LMG 24775</strain>
    </source>
</reference>
<dbReference type="Gene3D" id="2.170.130.10">
    <property type="entry name" value="TonB-dependent receptor, plug domain"/>
    <property type="match status" value="1"/>
</dbReference>
<comment type="subcellular location">
    <subcellularLocation>
        <location evidence="1 14">Cell outer membrane</location>
        <topology evidence="1 14">Multi-pass membrane protein</topology>
    </subcellularLocation>
</comment>
<feature type="signal peptide" evidence="17">
    <location>
        <begin position="1"/>
        <end position="26"/>
    </location>
</feature>
<keyword evidence="10 16" id="KW-0798">TonB box</keyword>
<keyword evidence="8" id="KW-0408">Iron</keyword>
<accession>A0A1H3PAF0</accession>
<name>A0A1H3PAF0_9BURK</name>
<dbReference type="AlphaFoldDB" id="A0A1H3PAF0"/>
<dbReference type="GeneID" id="94690110"/>
<evidence type="ECO:0000256" key="8">
    <source>
        <dbReference type="ARBA" id="ARBA00023004"/>
    </source>
</evidence>
<evidence type="ECO:0000256" key="10">
    <source>
        <dbReference type="ARBA" id="ARBA00023077"/>
    </source>
</evidence>
<evidence type="ECO:0000256" key="9">
    <source>
        <dbReference type="ARBA" id="ARBA00023065"/>
    </source>
</evidence>
<dbReference type="InterPro" id="IPR036942">
    <property type="entry name" value="Beta-barrel_TonB_sf"/>
</dbReference>
<keyword evidence="11 14" id="KW-0472">Membrane</keyword>
<dbReference type="InterPro" id="IPR010105">
    <property type="entry name" value="TonB_sidphr_rcpt"/>
</dbReference>
<dbReference type="GO" id="GO:0038023">
    <property type="term" value="F:signaling receptor activity"/>
    <property type="evidence" value="ECO:0007669"/>
    <property type="project" value="InterPro"/>
</dbReference>
<dbReference type="NCBIfam" id="TIGR01783">
    <property type="entry name" value="TonB-siderophor"/>
    <property type="match status" value="1"/>
</dbReference>
<dbReference type="PROSITE" id="PS01156">
    <property type="entry name" value="TONB_DEPENDENT_REC_2"/>
    <property type="match status" value="1"/>
</dbReference>
<proteinExistence type="inferred from homology"/>
<keyword evidence="7 17" id="KW-0732">Signal</keyword>
<organism evidence="20 21">
    <name type="scientific">Delftia lacustris</name>
    <dbReference type="NCBI Taxonomy" id="558537"/>
    <lineage>
        <taxon>Bacteria</taxon>
        <taxon>Pseudomonadati</taxon>
        <taxon>Pseudomonadota</taxon>
        <taxon>Betaproteobacteria</taxon>
        <taxon>Burkholderiales</taxon>
        <taxon>Comamonadaceae</taxon>
        <taxon>Delftia</taxon>
    </lineage>
</organism>
<evidence type="ECO:0000259" key="19">
    <source>
        <dbReference type="Pfam" id="PF07715"/>
    </source>
</evidence>
<dbReference type="RefSeq" id="WP_074922421.1">
    <property type="nucleotide sequence ID" value="NZ_CP141274.1"/>
</dbReference>
<keyword evidence="3 14" id="KW-0813">Transport</keyword>
<dbReference type="InterPro" id="IPR012910">
    <property type="entry name" value="Plug_dom"/>
</dbReference>
<keyword evidence="4 14" id="KW-1134">Transmembrane beta strand</keyword>
<evidence type="ECO:0000256" key="13">
    <source>
        <dbReference type="ARBA" id="ARBA00023237"/>
    </source>
</evidence>
<keyword evidence="6 14" id="KW-0812">Transmembrane</keyword>
<evidence type="ECO:0000256" key="2">
    <source>
        <dbReference type="ARBA" id="ARBA00009810"/>
    </source>
</evidence>
<dbReference type="GO" id="GO:0009279">
    <property type="term" value="C:cell outer membrane"/>
    <property type="evidence" value="ECO:0007669"/>
    <property type="project" value="UniProtKB-SubCell"/>
</dbReference>
<gene>
    <name evidence="20" type="ORF">SAMN05421547_11054</name>
</gene>
<evidence type="ECO:0000256" key="6">
    <source>
        <dbReference type="ARBA" id="ARBA00022692"/>
    </source>
</evidence>
<evidence type="ECO:0000256" key="16">
    <source>
        <dbReference type="RuleBase" id="RU003357"/>
    </source>
</evidence>
<evidence type="ECO:0000256" key="14">
    <source>
        <dbReference type="PROSITE-ProRule" id="PRU01360"/>
    </source>
</evidence>
<evidence type="ECO:0000256" key="12">
    <source>
        <dbReference type="ARBA" id="ARBA00023170"/>
    </source>
</evidence>
<dbReference type="PANTHER" id="PTHR32552">
    <property type="entry name" value="FERRICHROME IRON RECEPTOR-RELATED"/>
    <property type="match status" value="1"/>
</dbReference>
<dbReference type="SUPFAM" id="SSF56935">
    <property type="entry name" value="Porins"/>
    <property type="match status" value="1"/>
</dbReference>
<evidence type="ECO:0000313" key="21">
    <source>
        <dbReference type="Proteomes" id="UP000183417"/>
    </source>
</evidence>
<dbReference type="PROSITE" id="PS52016">
    <property type="entry name" value="TONB_DEPENDENT_REC_3"/>
    <property type="match status" value="1"/>
</dbReference>
<keyword evidence="5" id="KW-0410">Iron transport</keyword>
<keyword evidence="9" id="KW-0406">Ion transport</keyword>
<dbReference type="GO" id="GO:0015344">
    <property type="term" value="F:siderophore uptake transmembrane transporter activity"/>
    <property type="evidence" value="ECO:0007669"/>
    <property type="project" value="TreeGrafter"/>
</dbReference>
<evidence type="ECO:0000313" key="20">
    <source>
        <dbReference type="EMBL" id="SDY98030.1"/>
    </source>
</evidence>
<keyword evidence="13 14" id="KW-0998">Cell outer membrane</keyword>
<evidence type="ECO:0000256" key="15">
    <source>
        <dbReference type="PROSITE-ProRule" id="PRU10144"/>
    </source>
</evidence>
<dbReference type="InterPro" id="IPR039426">
    <property type="entry name" value="TonB-dep_rcpt-like"/>
</dbReference>
<dbReference type="Proteomes" id="UP000183417">
    <property type="component" value="Unassembled WGS sequence"/>
</dbReference>
<dbReference type="InterPro" id="IPR000531">
    <property type="entry name" value="Beta-barrel_TonB"/>
</dbReference>
<dbReference type="InterPro" id="IPR010917">
    <property type="entry name" value="TonB_rcpt_CS"/>
</dbReference>
<feature type="chain" id="PRO_5010364083" evidence="17">
    <location>
        <begin position="27"/>
        <end position="747"/>
    </location>
</feature>
<dbReference type="EMBL" id="FNPE01000010">
    <property type="protein sequence ID" value="SDY98030.1"/>
    <property type="molecule type" value="Genomic_DNA"/>
</dbReference>
<feature type="domain" description="TonB-dependent receptor-like beta-barrel" evidence="18">
    <location>
        <begin position="255"/>
        <end position="712"/>
    </location>
</feature>
<comment type="similarity">
    <text evidence="2 14 16">Belongs to the TonB-dependent receptor family.</text>
</comment>
<dbReference type="GO" id="GO:0015891">
    <property type="term" value="P:siderophore transport"/>
    <property type="evidence" value="ECO:0007669"/>
    <property type="project" value="InterPro"/>
</dbReference>
<dbReference type="InterPro" id="IPR037066">
    <property type="entry name" value="Plug_dom_sf"/>
</dbReference>
<evidence type="ECO:0000256" key="4">
    <source>
        <dbReference type="ARBA" id="ARBA00022452"/>
    </source>
</evidence>
<feature type="domain" description="TonB-dependent receptor plug" evidence="19">
    <location>
        <begin position="78"/>
        <end position="176"/>
    </location>
</feature>
<dbReference type="Pfam" id="PF00593">
    <property type="entry name" value="TonB_dep_Rec_b-barrel"/>
    <property type="match status" value="1"/>
</dbReference>
<evidence type="ECO:0000256" key="7">
    <source>
        <dbReference type="ARBA" id="ARBA00022729"/>
    </source>
</evidence>
<protein>
    <submittedName>
        <fullName evidence="20">Iron complex outermembrane recepter protein</fullName>
    </submittedName>
</protein>
<dbReference type="CDD" id="cd01347">
    <property type="entry name" value="ligand_gated_channel"/>
    <property type="match status" value="1"/>
</dbReference>
<sequence>MHYPLHTLTPIAGALALLLSAGAAWAQPAPSTATAAPELGTVTVEASADASAEGLSKPYAGGQVARGGRAGILGTRDNMETPFSITSYTNELIQDRQAKSVGDVLQNDPSVRVARGFGNFQESYFVRGFVLGSDDVAYNGLYALLPRQYIATELFERVELLRGASAFLMGASPNGGGLGGNINLLPKRAGSDPLSRVTAGIASGGQAFVAADVSRRFGPDQATGIRLNAAHRGGDTAIDQESSKLDLLSVGMDWRSRNVRLSGDIGWQDNRLKRTRTNVTPGAGLAAIPAAPDASTNWAQPWTYSDERDLFGTLRGEWDINSNVTAWAAYGLRRSSENNSLANITLAAAGNGAATTSRFDNARKDRVSTGELGVRARLNTGSVGHEIVASYSAFDLKVYNAYGMSTSAVQGNVLNTNLYNPSYYAITPLNYLGNDLSNPAYNRGTRLNSFALGDTLSLMDGRMLVTAGVRRQTIETDSVSYRIVSNGAVTSQGGVRTAYDQSRTSPVLGAVFKLTPQVSLYGNYIEGLAQGDTAPAKSGDTIIANAGQQMSPYVTKQKEVGVKYDGGKLGGGLAFFSTDKPRSLIDGNLFTSAGKDRHQGVEFNVFGEPMRGLRLLGGATWLDARQQSTGRATTDGKRVIGVPRFQATAGVEWDVPGINGLALDGRLVHTGASYANDVNTLRVAGWNRLDLGVRYMTEVQGKLLTLRLRVDNATDRNYWASVGGYPGSGYLTVGGPRTFSLSASVDF</sequence>
<dbReference type="PANTHER" id="PTHR32552:SF82">
    <property type="entry name" value="FCUA PROTEIN"/>
    <property type="match status" value="1"/>
</dbReference>
<feature type="short sequence motif" description="TonB C-terminal box" evidence="15">
    <location>
        <begin position="730"/>
        <end position="747"/>
    </location>
</feature>
<evidence type="ECO:0000256" key="3">
    <source>
        <dbReference type="ARBA" id="ARBA00022448"/>
    </source>
</evidence>
<evidence type="ECO:0000256" key="5">
    <source>
        <dbReference type="ARBA" id="ARBA00022496"/>
    </source>
</evidence>
<dbReference type="Gene3D" id="2.40.170.20">
    <property type="entry name" value="TonB-dependent receptor, beta-barrel domain"/>
    <property type="match status" value="1"/>
</dbReference>
<dbReference type="Pfam" id="PF07715">
    <property type="entry name" value="Plug"/>
    <property type="match status" value="1"/>
</dbReference>
<evidence type="ECO:0000256" key="17">
    <source>
        <dbReference type="SAM" id="SignalP"/>
    </source>
</evidence>
<evidence type="ECO:0000259" key="18">
    <source>
        <dbReference type="Pfam" id="PF00593"/>
    </source>
</evidence>